<dbReference type="EMBL" id="FMWD01000014">
    <property type="protein sequence ID" value="SCZ67245.1"/>
    <property type="molecule type" value="Genomic_DNA"/>
</dbReference>
<dbReference type="InterPro" id="IPR029063">
    <property type="entry name" value="SAM-dependent_MTases_sf"/>
</dbReference>
<dbReference type="InterPro" id="IPR006342">
    <property type="entry name" value="FkbM_mtfrase"/>
</dbReference>
<keyword evidence="2" id="KW-0489">Methyltransferase</keyword>
<evidence type="ECO:0000313" key="3">
    <source>
        <dbReference type="Proteomes" id="UP000199648"/>
    </source>
</evidence>
<dbReference type="SUPFAM" id="SSF53335">
    <property type="entry name" value="S-adenosyl-L-methionine-dependent methyltransferases"/>
    <property type="match status" value="1"/>
</dbReference>
<dbReference type="Pfam" id="PF05050">
    <property type="entry name" value="Methyltransf_21"/>
    <property type="match status" value="1"/>
</dbReference>
<protein>
    <submittedName>
        <fullName evidence="2">Methyltransferase, FkbM family</fullName>
    </submittedName>
</protein>
<dbReference type="Proteomes" id="UP000199648">
    <property type="component" value="Unassembled WGS sequence"/>
</dbReference>
<sequence>MKLPVSALLQSKLKSIALKRRVSAMQFSYRYFTELCAIGDINEIRFAEGSAIIGLKDGRRYEFAPLEGTASGLFSIPIIGSFEKKETEIVAKLVERGDVCIDVGANFGYYAILMSFAVGERGMVYAFEPLPHTLDILKRNIDLNHSYNVNVDGRALDEASGTKEIFLPDIGISGSFKLHRYKRSFNQFSVKTVSLDEYVDENSISRVNFIKADIEGAELLMLKGARGVLKRFKPILFLEIQERSTKLFGYTPQQLIEMVLSQGYEIFWANEGMLVRVGDVHALPDYNFFFIHKDDFEKHAGLLSH</sequence>
<accession>A0A1G5QZH0</accession>
<dbReference type="Gene3D" id="3.40.50.150">
    <property type="entry name" value="Vaccinia Virus protein VP39"/>
    <property type="match status" value="1"/>
</dbReference>
<dbReference type="AlphaFoldDB" id="A0A1G5QZH0"/>
<proteinExistence type="predicted"/>
<dbReference type="InterPro" id="IPR052514">
    <property type="entry name" value="SAM-dependent_MTase"/>
</dbReference>
<dbReference type="RefSeq" id="WP_092998999.1">
    <property type="nucleotide sequence ID" value="NZ_FMWD01000014.1"/>
</dbReference>
<dbReference type="NCBIfam" id="TIGR01444">
    <property type="entry name" value="fkbM_fam"/>
    <property type="match status" value="1"/>
</dbReference>
<dbReference type="PANTHER" id="PTHR34203">
    <property type="entry name" value="METHYLTRANSFERASE, FKBM FAMILY PROTEIN"/>
    <property type="match status" value="1"/>
</dbReference>
<evidence type="ECO:0000313" key="2">
    <source>
        <dbReference type="EMBL" id="SCZ67245.1"/>
    </source>
</evidence>
<keyword evidence="3" id="KW-1185">Reference proteome</keyword>
<dbReference type="STRING" id="415747.SAMN03097708_03106"/>
<keyword evidence="2" id="KW-0808">Transferase</keyword>
<reference evidence="2 3" key="1">
    <citation type="submission" date="2016-10" db="EMBL/GenBank/DDBJ databases">
        <authorList>
            <person name="de Groot N.N."/>
        </authorList>
    </citation>
    <scope>NUCLEOTIDE SEQUENCE [LARGE SCALE GENOMIC DNA]</scope>
    <source>
        <strain evidence="2 3">HLD2</strain>
    </source>
</reference>
<organism evidence="2 3">
    <name type="scientific">Thiohalomonas denitrificans</name>
    <dbReference type="NCBI Taxonomy" id="415747"/>
    <lineage>
        <taxon>Bacteria</taxon>
        <taxon>Pseudomonadati</taxon>
        <taxon>Pseudomonadota</taxon>
        <taxon>Gammaproteobacteria</taxon>
        <taxon>Thiohalomonadales</taxon>
        <taxon>Thiohalomonadaceae</taxon>
        <taxon>Thiohalomonas</taxon>
    </lineage>
</organism>
<dbReference type="PANTHER" id="PTHR34203:SF15">
    <property type="entry name" value="SLL1173 PROTEIN"/>
    <property type="match status" value="1"/>
</dbReference>
<dbReference type="GO" id="GO:0032259">
    <property type="term" value="P:methylation"/>
    <property type="evidence" value="ECO:0007669"/>
    <property type="project" value="UniProtKB-KW"/>
</dbReference>
<feature type="domain" description="Methyltransferase FkbM" evidence="1">
    <location>
        <begin position="102"/>
        <end position="265"/>
    </location>
</feature>
<evidence type="ECO:0000259" key="1">
    <source>
        <dbReference type="Pfam" id="PF05050"/>
    </source>
</evidence>
<dbReference type="OrthoDB" id="5797260at2"/>
<name>A0A1G5QZH0_9GAMM</name>
<dbReference type="GO" id="GO:0008168">
    <property type="term" value="F:methyltransferase activity"/>
    <property type="evidence" value="ECO:0007669"/>
    <property type="project" value="UniProtKB-KW"/>
</dbReference>
<gene>
    <name evidence="2" type="ORF">SAMN03097708_03106</name>
</gene>